<dbReference type="Proteomes" id="UP000887569">
    <property type="component" value="Unplaced"/>
</dbReference>
<comment type="subunit">
    <text evidence="2">The 26S proteasome consists of a 20S proteasome core and two 19S regulatory subunits. The 20S proteasome core is composed of 28 subunits that are arranged in four stacked rings, resulting in a barrel-shaped structure. The two end rings are each formed by seven alpha subunits, and the two central rings are each formed by seven beta subunits. The catalytic chamber with the active sites is on the inside of the barrel.</text>
</comment>
<comment type="function">
    <text evidence="3">Non-catalytic component of the proteasome.</text>
</comment>
<dbReference type="Pfam" id="PF00227">
    <property type="entry name" value="Proteasome"/>
    <property type="match status" value="1"/>
</dbReference>
<dbReference type="GO" id="GO:0051603">
    <property type="term" value="P:proteolysis involved in protein catabolic process"/>
    <property type="evidence" value="ECO:0007669"/>
    <property type="project" value="InterPro"/>
</dbReference>
<dbReference type="SUPFAM" id="SSF56235">
    <property type="entry name" value="N-terminal nucleophile aminohydrolases (Ntn hydrolases)"/>
    <property type="match status" value="1"/>
</dbReference>
<comment type="subcellular location">
    <subcellularLocation>
        <location evidence="3">Cytoplasm</location>
    </subcellularLocation>
    <subcellularLocation>
        <location evidence="3">Nucleus</location>
    </subcellularLocation>
</comment>
<keyword evidence="1 3" id="KW-0539">Nucleus</keyword>
<proteinExistence type="inferred from homology"/>
<organism evidence="4 5">
    <name type="scientific">Parascaris univalens</name>
    <name type="common">Nematode worm</name>
    <dbReference type="NCBI Taxonomy" id="6257"/>
    <lineage>
        <taxon>Eukaryota</taxon>
        <taxon>Metazoa</taxon>
        <taxon>Ecdysozoa</taxon>
        <taxon>Nematoda</taxon>
        <taxon>Chromadorea</taxon>
        <taxon>Rhabditida</taxon>
        <taxon>Spirurina</taxon>
        <taxon>Ascaridomorpha</taxon>
        <taxon>Ascaridoidea</taxon>
        <taxon>Ascarididae</taxon>
        <taxon>Parascaris</taxon>
    </lineage>
</organism>
<sequence length="256" mass="29311">GLKDKIINEGIHHRFHFFARLVTDRLSMEIQRTLNPTCTGTSVIAIAFESGVAIMTDRVVSYGKMARYKHVSRQYRVNDNVIVAFGGDHADFQWLQNVIERQRCMLRAYDENADLSPRMLHAYLTSLLYYRRTRMNPIWNTLIVGGLQRENDEMKPFIGVITQRGVAYRAQSVATGMGAMLLNQAVETEFRKVSGRLNKDEAKALLRKCLELTVYHDCVADNEFEISTVDKDGVTLGKPEFITGNWDIAEYNCDYE</sequence>
<dbReference type="PIRSF" id="PIRSF001213">
    <property type="entry name" value="Psome_endopept_beta"/>
    <property type="match status" value="1"/>
</dbReference>
<evidence type="ECO:0000313" key="4">
    <source>
        <dbReference type="Proteomes" id="UP000887569"/>
    </source>
</evidence>
<dbReference type="GO" id="GO:0005634">
    <property type="term" value="C:nucleus"/>
    <property type="evidence" value="ECO:0007669"/>
    <property type="project" value="UniProtKB-SubCell"/>
</dbReference>
<dbReference type="InterPro" id="IPR023333">
    <property type="entry name" value="Proteasome_suB-type"/>
</dbReference>
<dbReference type="InterPro" id="IPR029055">
    <property type="entry name" value="Ntn_hydrolases_N"/>
</dbReference>
<keyword evidence="3" id="KW-0963">Cytoplasm</keyword>
<evidence type="ECO:0000256" key="2">
    <source>
        <dbReference type="ARBA" id="ARBA00026071"/>
    </source>
</evidence>
<name>A0A915BSY5_PARUN</name>
<dbReference type="PANTHER" id="PTHR32194">
    <property type="entry name" value="METALLOPROTEASE TLDD"/>
    <property type="match status" value="1"/>
</dbReference>
<evidence type="ECO:0000256" key="1">
    <source>
        <dbReference type="ARBA" id="ARBA00023242"/>
    </source>
</evidence>
<evidence type="ECO:0000256" key="3">
    <source>
        <dbReference type="PIRNR" id="PIRNR001213"/>
    </source>
</evidence>
<dbReference type="InterPro" id="IPR016295">
    <property type="entry name" value="Proteasome_beta4"/>
</dbReference>
<reference evidence="5" key="1">
    <citation type="submission" date="2022-11" db="UniProtKB">
        <authorList>
            <consortium name="WormBaseParasite"/>
        </authorList>
    </citation>
    <scope>IDENTIFICATION</scope>
</reference>
<protein>
    <recommendedName>
        <fullName evidence="3">Proteasome subunit beta</fullName>
    </recommendedName>
</protein>
<comment type="similarity">
    <text evidence="3">Belongs to the peptidase T1B family.</text>
</comment>
<evidence type="ECO:0000313" key="5">
    <source>
        <dbReference type="WBParaSite" id="PgR057_g007_t01"/>
    </source>
</evidence>
<keyword evidence="4" id="KW-1185">Reference proteome</keyword>
<accession>A0A915BSY5</accession>
<dbReference type="GO" id="GO:0005737">
    <property type="term" value="C:cytoplasm"/>
    <property type="evidence" value="ECO:0007669"/>
    <property type="project" value="UniProtKB-SubCell"/>
</dbReference>
<keyword evidence="3" id="KW-0647">Proteasome</keyword>
<dbReference type="WBParaSite" id="PgR057_g007_t01">
    <property type="protein sequence ID" value="PgR057_g007_t01"/>
    <property type="gene ID" value="PgR057_g007"/>
</dbReference>
<dbReference type="AlphaFoldDB" id="A0A915BSY5"/>
<dbReference type="PANTHER" id="PTHR32194:SF6">
    <property type="entry name" value="PROTEASOME SUBUNIT BETA"/>
    <property type="match status" value="1"/>
</dbReference>
<dbReference type="GO" id="GO:0019774">
    <property type="term" value="C:proteasome core complex, beta-subunit complex"/>
    <property type="evidence" value="ECO:0007669"/>
    <property type="project" value="UniProtKB-UniRule"/>
</dbReference>
<dbReference type="Gene3D" id="3.60.20.10">
    <property type="entry name" value="Glutamine Phosphoribosylpyrophosphate, subunit 1, domain 1"/>
    <property type="match status" value="1"/>
</dbReference>
<dbReference type="InterPro" id="IPR001353">
    <property type="entry name" value="Proteasome_sua/b"/>
</dbReference>